<evidence type="ECO:0000313" key="2">
    <source>
        <dbReference type="Ensembl" id="ENSOMYP00000128678.1"/>
    </source>
</evidence>
<accession>A0A8K9X6M0</accession>
<dbReference type="InterPro" id="IPR043502">
    <property type="entry name" value="DNA/RNA_pol_sf"/>
</dbReference>
<dbReference type="Proteomes" id="UP000694395">
    <property type="component" value="Chromosome 1"/>
</dbReference>
<dbReference type="CDD" id="cd01650">
    <property type="entry name" value="RT_nLTR_like"/>
    <property type="match status" value="1"/>
</dbReference>
<reference evidence="2" key="1">
    <citation type="submission" date="2020-07" db="EMBL/GenBank/DDBJ databases">
        <title>A long reads based de novo assembly of the rainbow trout Arlee double haploid line genome.</title>
        <authorList>
            <person name="Gao G."/>
            <person name="Palti Y."/>
        </authorList>
    </citation>
    <scope>NUCLEOTIDE SEQUENCE [LARGE SCALE GENOMIC DNA]</scope>
</reference>
<dbReference type="GeneTree" id="ENSGT01010000222343"/>
<sequence length="378" mass="41923">MNFFEEKIMIIRKQITDSSLNLRIPSKLSCPESAQLCQDLGSRETLKCFSTISLDTMMKIIMASKTSSCILDPIPTKLLKELLPVLGHPMLNIISGSLSTGCVPNSLKVAVIKPILNLPFLSNFLEKAVAQQLTAFLKTNNVYKMIQSGFRPHQSTETALVKVVNDLLMASDRGSASVLVLLDLSAAFDTIDHHILLERLETQIGLHGQVLAWFRSYPSERYQFVSVNGLSSDKSTVNFSVPQGSVLGPLLFSLYILPLGNVIRKHNVNFHCYADDTQLYISMKHGEAPKLPSLEACVSDIRKWMAANFLLLNSDKTEMLVLGPKKERDLLLNLTVNLNGCTVVSNKTVKDLGVTLDHNLSFDEHIKTVSRTAFFPST</sequence>
<dbReference type="Ensembl" id="ENSOMYT00000163592.1">
    <property type="protein sequence ID" value="ENSOMYP00000128678.1"/>
    <property type="gene ID" value="ENSOMYG00000076958.1"/>
</dbReference>
<proteinExistence type="predicted"/>
<keyword evidence="3" id="KW-1185">Reference proteome</keyword>
<feature type="domain" description="Reverse transcriptase" evidence="1">
    <location>
        <begin position="117"/>
        <end position="336"/>
    </location>
</feature>
<dbReference type="PANTHER" id="PTHR33332">
    <property type="entry name" value="REVERSE TRANSCRIPTASE DOMAIN-CONTAINING PROTEIN"/>
    <property type="match status" value="1"/>
</dbReference>
<name>A0A8K9X6M0_ONCMY</name>
<evidence type="ECO:0000259" key="1">
    <source>
        <dbReference type="PROSITE" id="PS50878"/>
    </source>
</evidence>
<reference evidence="2" key="2">
    <citation type="submission" date="2025-08" db="UniProtKB">
        <authorList>
            <consortium name="Ensembl"/>
        </authorList>
    </citation>
    <scope>IDENTIFICATION</scope>
</reference>
<dbReference type="Pfam" id="PF00078">
    <property type="entry name" value="RVT_1"/>
    <property type="match status" value="1"/>
</dbReference>
<dbReference type="InterPro" id="IPR000477">
    <property type="entry name" value="RT_dom"/>
</dbReference>
<reference evidence="2" key="3">
    <citation type="submission" date="2025-09" db="UniProtKB">
        <authorList>
            <consortium name="Ensembl"/>
        </authorList>
    </citation>
    <scope>IDENTIFICATION</scope>
</reference>
<evidence type="ECO:0000313" key="3">
    <source>
        <dbReference type="Proteomes" id="UP000694395"/>
    </source>
</evidence>
<dbReference type="AlphaFoldDB" id="A0A8K9X6M0"/>
<dbReference type="SUPFAM" id="SSF56672">
    <property type="entry name" value="DNA/RNA polymerases"/>
    <property type="match status" value="1"/>
</dbReference>
<dbReference type="PROSITE" id="PS50878">
    <property type="entry name" value="RT_POL"/>
    <property type="match status" value="1"/>
</dbReference>
<organism evidence="2 3">
    <name type="scientific">Oncorhynchus mykiss</name>
    <name type="common">Rainbow trout</name>
    <name type="synonym">Salmo gairdneri</name>
    <dbReference type="NCBI Taxonomy" id="8022"/>
    <lineage>
        <taxon>Eukaryota</taxon>
        <taxon>Metazoa</taxon>
        <taxon>Chordata</taxon>
        <taxon>Craniata</taxon>
        <taxon>Vertebrata</taxon>
        <taxon>Euteleostomi</taxon>
        <taxon>Actinopterygii</taxon>
        <taxon>Neopterygii</taxon>
        <taxon>Teleostei</taxon>
        <taxon>Protacanthopterygii</taxon>
        <taxon>Salmoniformes</taxon>
        <taxon>Salmonidae</taxon>
        <taxon>Salmoninae</taxon>
        <taxon>Oncorhynchus</taxon>
    </lineage>
</organism>
<protein>
    <recommendedName>
        <fullName evidence="1">Reverse transcriptase domain-containing protein</fullName>
    </recommendedName>
</protein>